<sequence>MAALGASQKLTMVPFRPTTLSPRGISPPEFHNATHHHYAYSQPTPITPSPLPTAPSYHQRPALPIRNAAAPRPRPVYFAARTSHPPHNFTPDDLGRVRKRDRISYSVVLLVGGLLSSLHHRVLGGMVRTEDQRRCKSDEKDSTR</sequence>
<organism evidence="2 3">
    <name type="scientific">Trematosphaeria pertusa</name>
    <dbReference type="NCBI Taxonomy" id="390896"/>
    <lineage>
        <taxon>Eukaryota</taxon>
        <taxon>Fungi</taxon>
        <taxon>Dikarya</taxon>
        <taxon>Ascomycota</taxon>
        <taxon>Pezizomycotina</taxon>
        <taxon>Dothideomycetes</taxon>
        <taxon>Pleosporomycetidae</taxon>
        <taxon>Pleosporales</taxon>
        <taxon>Massarineae</taxon>
        <taxon>Trematosphaeriaceae</taxon>
        <taxon>Trematosphaeria</taxon>
    </lineage>
</organism>
<dbReference type="GeneID" id="54589749"/>
<dbReference type="AlphaFoldDB" id="A0A6A6I3F8"/>
<reference evidence="2" key="1">
    <citation type="journal article" date="2020" name="Stud. Mycol.">
        <title>101 Dothideomycetes genomes: a test case for predicting lifestyles and emergence of pathogens.</title>
        <authorList>
            <person name="Haridas S."/>
            <person name="Albert R."/>
            <person name="Binder M."/>
            <person name="Bloem J."/>
            <person name="Labutti K."/>
            <person name="Salamov A."/>
            <person name="Andreopoulos B."/>
            <person name="Baker S."/>
            <person name="Barry K."/>
            <person name="Bills G."/>
            <person name="Bluhm B."/>
            <person name="Cannon C."/>
            <person name="Castanera R."/>
            <person name="Culley D."/>
            <person name="Daum C."/>
            <person name="Ezra D."/>
            <person name="Gonzalez J."/>
            <person name="Henrissat B."/>
            <person name="Kuo A."/>
            <person name="Liang C."/>
            <person name="Lipzen A."/>
            <person name="Lutzoni F."/>
            <person name="Magnuson J."/>
            <person name="Mondo S."/>
            <person name="Nolan M."/>
            <person name="Ohm R."/>
            <person name="Pangilinan J."/>
            <person name="Park H.-J."/>
            <person name="Ramirez L."/>
            <person name="Alfaro M."/>
            <person name="Sun H."/>
            <person name="Tritt A."/>
            <person name="Yoshinaga Y."/>
            <person name="Zwiers L.-H."/>
            <person name="Turgeon B."/>
            <person name="Goodwin S."/>
            <person name="Spatafora J."/>
            <person name="Crous P."/>
            <person name="Grigoriev I."/>
        </authorList>
    </citation>
    <scope>NUCLEOTIDE SEQUENCE</scope>
    <source>
        <strain evidence="2">CBS 122368</strain>
    </source>
</reference>
<accession>A0A6A6I3F8</accession>
<dbReference type="EMBL" id="ML987202">
    <property type="protein sequence ID" value="KAF2244787.1"/>
    <property type="molecule type" value="Genomic_DNA"/>
</dbReference>
<evidence type="ECO:0000256" key="1">
    <source>
        <dbReference type="SAM" id="MobiDB-lite"/>
    </source>
</evidence>
<evidence type="ECO:0000313" key="2">
    <source>
        <dbReference type="EMBL" id="KAF2244787.1"/>
    </source>
</evidence>
<gene>
    <name evidence="2" type="ORF">BU26DRAFT_86641</name>
</gene>
<name>A0A6A6I3F8_9PLEO</name>
<dbReference type="RefSeq" id="XP_033679791.1">
    <property type="nucleotide sequence ID" value="XM_033836419.1"/>
</dbReference>
<evidence type="ECO:0000313" key="3">
    <source>
        <dbReference type="Proteomes" id="UP000800094"/>
    </source>
</evidence>
<feature type="region of interest" description="Disordered" evidence="1">
    <location>
        <begin position="39"/>
        <end position="59"/>
    </location>
</feature>
<dbReference type="Proteomes" id="UP000800094">
    <property type="component" value="Unassembled WGS sequence"/>
</dbReference>
<proteinExistence type="predicted"/>
<protein>
    <submittedName>
        <fullName evidence="2">Uncharacterized protein</fullName>
    </submittedName>
</protein>
<keyword evidence="3" id="KW-1185">Reference proteome</keyword>